<dbReference type="EMBL" id="UXUI01011142">
    <property type="protein sequence ID" value="VDD95985.1"/>
    <property type="molecule type" value="Genomic_DNA"/>
</dbReference>
<reference evidence="2 3" key="2">
    <citation type="submission" date="2018-10" db="EMBL/GenBank/DDBJ databases">
        <authorList>
            <consortium name="Pathogen Informatics"/>
        </authorList>
    </citation>
    <scope>NUCLEOTIDE SEQUENCE [LARGE SCALE GENOMIC DNA]</scope>
</reference>
<feature type="region of interest" description="Disordered" evidence="1">
    <location>
        <begin position="1"/>
        <end position="20"/>
    </location>
</feature>
<organism evidence="4">
    <name type="scientific">Enterobius vermicularis</name>
    <name type="common">Human pinworm</name>
    <dbReference type="NCBI Taxonomy" id="51028"/>
    <lineage>
        <taxon>Eukaryota</taxon>
        <taxon>Metazoa</taxon>
        <taxon>Ecdysozoa</taxon>
        <taxon>Nematoda</taxon>
        <taxon>Chromadorea</taxon>
        <taxon>Rhabditida</taxon>
        <taxon>Spirurina</taxon>
        <taxon>Oxyuridomorpha</taxon>
        <taxon>Oxyuroidea</taxon>
        <taxon>Oxyuridae</taxon>
        <taxon>Enterobius</taxon>
    </lineage>
</organism>
<dbReference type="Proteomes" id="UP000274131">
    <property type="component" value="Unassembled WGS sequence"/>
</dbReference>
<name>A0A0N4VKP0_ENTVE</name>
<evidence type="ECO:0000313" key="3">
    <source>
        <dbReference type="Proteomes" id="UP000274131"/>
    </source>
</evidence>
<proteinExistence type="predicted"/>
<gene>
    <name evidence="2" type="ORF">EVEC_LOCUS10736</name>
</gene>
<evidence type="ECO:0000313" key="4">
    <source>
        <dbReference type="WBParaSite" id="EVEC_0001142801-mRNA-1"/>
    </source>
</evidence>
<protein>
    <submittedName>
        <fullName evidence="4">Organ specific protein</fullName>
    </submittedName>
</protein>
<dbReference type="WBParaSite" id="EVEC_0001142801-mRNA-1">
    <property type="protein sequence ID" value="EVEC_0001142801-mRNA-1"/>
    <property type="gene ID" value="EVEC_0001142801"/>
</dbReference>
<evidence type="ECO:0000313" key="2">
    <source>
        <dbReference type="EMBL" id="VDD95985.1"/>
    </source>
</evidence>
<reference evidence="4" key="1">
    <citation type="submission" date="2017-02" db="UniProtKB">
        <authorList>
            <consortium name="WormBaseParasite"/>
        </authorList>
    </citation>
    <scope>IDENTIFICATION</scope>
</reference>
<evidence type="ECO:0000256" key="1">
    <source>
        <dbReference type="SAM" id="MobiDB-lite"/>
    </source>
</evidence>
<sequence>MQPVDVAESTAYKGVRGPQPSAAIPVSPATIAYEIDTGPPYEDMTTEHVGETATFQLTPNYVTSKPDNKEDLNEEGEGKIVYVGDYDYGEASVRMTEDILNDQFPWKAKSANAAVERVVEPVTDNLNEETALKTASAPFLNAPNLTKLILDEKIPYSLFRRKPAARNHPGDISVCAA</sequence>
<dbReference type="AlphaFoldDB" id="A0A0N4VKP0"/>
<keyword evidence="3" id="KW-1185">Reference proteome</keyword>
<accession>A0A0N4VKP0</accession>